<dbReference type="EMBL" id="CP013290">
    <property type="protein sequence ID" value="APH02716.1"/>
    <property type="molecule type" value="Genomic_DNA"/>
</dbReference>
<dbReference type="GO" id="GO:0004518">
    <property type="term" value="F:nuclease activity"/>
    <property type="evidence" value="ECO:0007669"/>
    <property type="project" value="UniProtKB-KW"/>
</dbReference>
<keyword evidence="4" id="KW-0460">Magnesium</keyword>
<evidence type="ECO:0000256" key="4">
    <source>
        <dbReference type="ARBA" id="ARBA00022842"/>
    </source>
</evidence>
<feature type="domain" description="PIN" evidence="5">
    <location>
        <begin position="3"/>
        <end position="117"/>
    </location>
</feature>
<keyword evidence="7" id="KW-1185">Reference proteome</keyword>
<reference evidence="6 7" key="1">
    <citation type="submission" date="2015-11" db="EMBL/GenBank/DDBJ databases">
        <authorList>
            <person name="Zhang Y."/>
            <person name="Guo Z."/>
        </authorList>
    </citation>
    <scope>NUCLEOTIDE SEQUENCE [LARGE SCALE GENOMIC DNA]</scope>
    <source>
        <strain evidence="6 7">YFY001</strain>
    </source>
</reference>
<evidence type="ECO:0000256" key="1">
    <source>
        <dbReference type="ARBA" id="ARBA00022722"/>
    </source>
</evidence>
<dbReference type="CDD" id="cd09874">
    <property type="entry name" value="PIN_MT3492-like"/>
    <property type="match status" value="1"/>
</dbReference>
<dbReference type="AlphaFoldDB" id="A0A1L3MK85"/>
<evidence type="ECO:0000259" key="5">
    <source>
        <dbReference type="Pfam" id="PF01850"/>
    </source>
</evidence>
<evidence type="ECO:0000313" key="6">
    <source>
        <dbReference type="EMBL" id="APH02716.1"/>
    </source>
</evidence>
<name>A0A1L3MK85_9MICO</name>
<keyword evidence="1" id="KW-0540">Nuclease</keyword>
<protein>
    <recommendedName>
        <fullName evidence="5">PIN domain-containing protein</fullName>
    </recommendedName>
</protein>
<dbReference type="GO" id="GO:0016787">
    <property type="term" value="F:hydrolase activity"/>
    <property type="evidence" value="ECO:0007669"/>
    <property type="project" value="UniProtKB-KW"/>
</dbReference>
<accession>A0A1L3MK85</accession>
<evidence type="ECO:0000256" key="2">
    <source>
        <dbReference type="ARBA" id="ARBA00022723"/>
    </source>
</evidence>
<dbReference type="KEGG" id="jte:ASJ30_15160"/>
<proteinExistence type="predicted"/>
<dbReference type="GO" id="GO:0046872">
    <property type="term" value="F:metal ion binding"/>
    <property type="evidence" value="ECO:0007669"/>
    <property type="project" value="UniProtKB-KW"/>
</dbReference>
<keyword evidence="3" id="KW-0378">Hydrolase</keyword>
<keyword evidence="2" id="KW-0479">Metal-binding</keyword>
<dbReference type="RefSeq" id="WP_072625852.1">
    <property type="nucleotide sequence ID" value="NZ_CP013290.1"/>
</dbReference>
<sequence length="132" mass="14026">MIVYLDTSAAFKLLAAEAESEPLAAALTALDPADVLLSSRLLFTELHCAAQRRSVWDVTAVNAVLEMITLADVTREDLDRAATSGWGLRSADAIHLATALRMQSEVLAAYDRELCAAGESAGLRLLRPGATA</sequence>
<dbReference type="Gene3D" id="3.40.50.1010">
    <property type="entry name" value="5'-nuclease"/>
    <property type="match status" value="1"/>
</dbReference>
<evidence type="ECO:0000313" key="7">
    <source>
        <dbReference type="Proteomes" id="UP000182938"/>
    </source>
</evidence>
<dbReference type="SUPFAM" id="SSF88723">
    <property type="entry name" value="PIN domain-like"/>
    <property type="match status" value="1"/>
</dbReference>
<evidence type="ECO:0000256" key="3">
    <source>
        <dbReference type="ARBA" id="ARBA00022801"/>
    </source>
</evidence>
<dbReference type="InterPro" id="IPR002716">
    <property type="entry name" value="PIN_dom"/>
</dbReference>
<dbReference type="InterPro" id="IPR029060">
    <property type="entry name" value="PIN-like_dom_sf"/>
</dbReference>
<gene>
    <name evidence="6" type="ORF">ASJ30_15160</name>
</gene>
<dbReference type="Proteomes" id="UP000182938">
    <property type="component" value="Chromosome"/>
</dbReference>
<dbReference type="Pfam" id="PF01850">
    <property type="entry name" value="PIN"/>
    <property type="match status" value="1"/>
</dbReference>
<organism evidence="6 7">
    <name type="scientific">Janibacter indicus</name>
    <dbReference type="NCBI Taxonomy" id="857417"/>
    <lineage>
        <taxon>Bacteria</taxon>
        <taxon>Bacillati</taxon>
        <taxon>Actinomycetota</taxon>
        <taxon>Actinomycetes</taxon>
        <taxon>Micrococcales</taxon>
        <taxon>Intrasporangiaceae</taxon>
        <taxon>Janibacter</taxon>
    </lineage>
</organism>